<evidence type="ECO:0000313" key="2">
    <source>
        <dbReference type="EMBL" id="PHP28150.1"/>
    </source>
</evidence>
<protein>
    <submittedName>
        <fullName evidence="2">Post-segregation antitoxin CcdA</fullName>
    </submittedName>
</protein>
<accession>A0A2G1MHN2</accession>
<dbReference type="InterPro" id="IPR009956">
    <property type="entry name" value="Post-segregation_anti-tox_CcdA"/>
</dbReference>
<dbReference type="Pfam" id="PF07362">
    <property type="entry name" value="CcdA"/>
    <property type="match status" value="1"/>
</dbReference>
<evidence type="ECO:0000256" key="1">
    <source>
        <dbReference type="ARBA" id="ARBA00022649"/>
    </source>
</evidence>
<gene>
    <name evidence="2" type="ORF">CJ301_07145</name>
</gene>
<evidence type="ECO:0000313" key="3">
    <source>
        <dbReference type="Proteomes" id="UP000221860"/>
    </source>
</evidence>
<proteinExistence type="predicted"/>
<dbReference type="AlphaFoldDB" id="A0A2G1MHN2"/>
<reference evidence="2 3" key="1">
    <citation type="submission" date="2017-08" db="EMBL/GenBank/DDBJ databases">
        <title>Draft Genome Sequence of Loktanella cinnabarina Strain XM1, Isolated from Coastal Surface Water.</title>
        <authorList>
            <person name="Ma R."/>
            <person name="Wang J."/>
            <person name="Wang Q."/>
            <person name="Ma Z."/>
            <person name="Li J."/>
            <person name="Chen L."/>
        </authorList>
    </citation>
    <scope>NUCLEOTIDE SEQUENCE [LARGE SCALE GENOMIC DNA]</scope>
    <source>
        <strain evidence="2 3">XM1</strain>
    </source>
</reference>
<keyword evidence="3" id="KW-1185">Reference proteome</keyword>
<name>A0A2G1MHN2_9RHOB</name>
<comment type="caution">
    <text evidence="2">The sequence shown here is derived from an EMBL/GenBank/DDBJ whole genome shotgun (WGS) entry which is preliminary data.</text>
</comment>
<dbReference type="RefSeq" id="WP_099275793.1">
    <property type="nucleotide sequence ID" value="NZ_CANMUC010000007.1"/>
</dbReference>
<keyword evidence="1" id="KW-1277">Toxin-antitoxin system</keyword>
<sequence length="49" mass="5401">MSRAAEEDVRHAVACAKAERRKAENAAALESSNSYVEAHDAPLARFRPF</sequence>
<organism evidence="2 3">
    <name type="scientific">Limimaricola cinnabarinus</name>
    <dbReference type="NCBI Taxonomy" id="1125964"/>
    <lineage>
        <taxon>Bacteria</taxon>
        <taxon>Pseudomonadati</taxon>
        <taxon>Pseudomonadota</taxon>
        <taxon>Alphaproteobacteria</taxon>
        <taxon>Rhodobacterales</taxon>
        <taxon>Paracoccaceae</taxon>
        <taxon>Limimaricola</taxon>
    </lineage>
</organism>
<dbReference type="Proteomes" id="UP000221860">
    <property type="component" value="Unassembled WGS sequence"/>
</dbReference>
<dbReference type="EMBL" id="NQWH01000008">
    <property type="protein sequence ID" value="PHP28150.1"/>
    <property type="molecule type" value="Genomic_DNA"/>
</dbReference>